<name>A0ABX4YGC6_9LEPT</name>
<reference evidence="1" key="1">
    <citation type="submission" date="2018-01" db="EMBL/GenBank/DDBJ databases">
        <title>Genomic characterization of Leptospira inadai serogroup Lyme isolated from captured rat in Brazil and comparative analysis with human reference strain.</title>
        <authorList>
            <person name="Moreno L.Z."/>
            <person name="Loureiro A.P."/>
            <person name="Miraglia F."/>
            <person name="Kremer F.S."/>
            <person name="Eslabao M.R."/>
            <person name="Dellagostin O.A."/>
            <person name="Lilenbaum W."/>
            <person name="Moreno A.M."/>
        </authorList>
    </citation>
    <scope>NUCLEOTIDE SEQUENCE [LARGE SCALE GENOMIC DNA]</scope>
    <source>
        <strain evidence="1">M34/99</strain>
    </source>
</reference>
<organism evidence="1 2">
    <name type="scientific">Leptospira inadai serovar Lyme</name>
    <dbReference type="NCBI Taxonomy" id="293084"/>
    <lineage>
        <taxon>Bacteria</taxon>
        <taxon>Pseudomonadati</taxon>
        <taxon>Spirochaetota</taxon>
        <taxon>Spirochaetia</taxon>
        <taxon>Leptospirales</taxon>
        <taxon>Leptospiraceae</taxon>
        <taxon>Leptospira</taxon>
    </lineage>
</organism>
<proteinExistence type="predicted"/>
<keyword evidence="2" id="KW-1185">Reference proteome</keyword>
<accession>A0ABX4YGC6</accession>
<evidence type="ECO:0000313" key="2">
    <source>
        <dbReference type="Proteomes" id="UP000094669"/>
    </source>
</evidence>
<dbReference type="RefSeq" id="WP_010420080.1">
    <property type="nucleotide sequence ID" value="NZ_MCRM02000015.1"/>
</dbReference>
<dbReference type="EMBL" id="MCRM02000015">
    <property type="protein sequence ID" value="PNV74317.1"/>
    <property type="molecule type" value="Genomic_DNA"/>
</dbReference>
<gene>
    <name evidence="1" type="ORF">BES34_014115</name>
</gene>
<dbReference type="Proteomes" id="UP000094669">
    <property type="component" value="Unassembled WGS sequence"/>
</dbReference>
<protein>
    <submittedName>
        <fullName evidence="1">Uncharacterized protein</fullName>
    </submittedName>
</protein>
<sequence>MATNLKADFRAIESLVKFESYLQYFYFGYFLDEIVPDYWDSEKSNGTISDPFYEYKKEKMTSIYNSRSEALSGLLEITQNNFSDKVTELHRELEKQILKEKKSLEKFARD</sequence>
<comment type="caution">
    <text evidence="1">The sequence shown here is derived from an EMBL/GenBank/DDBJ whole genome shotgun (WGS) entry which is preliminary data.</text>
</comment>
<evidence type="ECO:0000313" key="1">
    <source>
        <dbReference type="EMBL" id="PNV74317.1"/>
    </source>
</evidence>